<keyword evidence="6 7" id="KW-0472">Membrane</keyword>
<keyword evidence="5 7" id="KW-1133">Transmembrane helix</keyword>
<evidence type="ECO:0000259" key="10">
    <source>
        <dbReference type="PROSITE" id="PS50939"/>
    </source>
</evidence>
<accession>A0A9W7LHY7</accession>
<keyword evidence="13" id="KW-1185">Reference proteome</keyword>
<comment type="caution">
    <text evidence="12">The sequence shown here is derived from an EMBL/GenBank/DDBJ whole genome shotgun (WGS) entry which is preliminary data.</text>
</comment>
<organism evidence="12 13">
    <name type="scientific">Hibiscus trionum</name>
    <name type="common">Flower of an hour</name>
    <dbReference type="NCBI Taxonomy" id="183268"/>
    <lineage>
        <taxon>Eukaryota</taxon>
        <taxon>Viridiplantae</taxon>
        <taxon>Streptophyta</taxon>
        <taxon>Embryophyta</taxon>
        <taxon>Tracheophyta</taxon>
        <taxon>Spermatophyta</taxon>
        <taxon>Magnoliopsida</taxon>
        <taxon>eudicotyledons</taxon>
        <taxon>Gunneridae</taxon>
        <taxon>Pentapetalae</taxon>
        <taxon>rosids</taxon>
        <taxon>malvids</taxon>
        <taxon>Malvales</taxon>
        <taxon>Malvaceae</taxon>
        <taxon>Malvoideae</taxon>
        <taxon>Hibiscus</taxon>
    </lineage>
</organism>
<feature type="domain" description="DOMON" evidence="9">
    <location>
        <begin position="165"/>
        <end position="311"/>
    </location>
</feature>
<dbReference type="PROSITE" id="PS51549">
    <property type="entry name" value="DM13"/>
    <property type="match status" value="1"/>
</dbReference>
<dbReference type="CDD" id="cd09631">
    <property type="entry name" value="DOMON_DOH"/>
    <property type="match status" value="2"/>
</dbReference>
<feature type="transmembrane region" description="Helical" evidence="7">
    <location>
        <begin position="667"/>
        <end position="692"/>
    </location>
</feature>
<feature type="chain" id="PRO_5040904687" evidence="8">
    <location>
        <begin position="24"/>
        <end position="886"/>
    </location>
</feature>
<feature type="signal peptide" evidence="8">
    <location>
        <begin position="1"/>
        <end position="23"/>
    </location>
</feature>
<evidence type="ECO:0000256" key="4">
    <source>
        <dbReference type="ARBA" id="ARBA00022982"/>
    </source>
</evidence>
<dbReference type="SMART" id="SM00664">
    <property type="entry name" value="DoH"/>
    <property type="match status" value="2"/>
</dbReference>
<dbReference type="Pfam" id="PF03351">
    <property type="entry name" value="DOMON"/>
    <property type="match status" value="2"/>
</dbReference>
<proteinExistence type="predicted"/>
<name>A0A9W7LHY7_HIBTR</name>
<feature type="transmembrane region" description="Helical" evidence="7">
    <location>
        <begin position="811"/>
        <end position="831"/>
    </location>
</feature>
<comment type="subcellular location">
    <subcellularLocation>
        <location evidence="1">Membrane</location>
    </subcellularLocation>
</comment>
<reference evidence="12" key="1">
    <citation type="submission" date="2023-05" db="EMBL/GenBank/DDBJ databases">
        <title>Genome and transcriptome analyses reveal genes involved in the formation of fine ridges on petal epidermal cells in Hibiscus trionum.</title>
        <authorList>
            <person name="Koshimizu S."/>
            <person name="Masuda S."/>
            <person name="Ishii T."/>
            <person name="Shirasu K."/>
            <person name="Hoshino A."/>
            <person name="Arita M."/>
        </authorList>
    </citation>
    <scope>NUCLEOTIDE SEQUENCE</scope>
    <source>
        <strain evidence="12">Hamamatsu line</strain>
    </source>
</reference>
<dbReference type="InterPro" id="IPR005018">
    <property type="entry name" value="DOMON_domain"/>
</dbReference>
<dbReference type="Gene3D" id="2.60.40.1210">
    <property type="entry name" value="Cellobiose dehydrogenase, cytochrome domain"/>
    <property type="match status" value="1"/>
</dbReference>
<dbReference type="SMART" id="SM00686">
    <property type="entry name" value="DM13"/>
    <property type="match status" value="1"/>
</dbReference>
<dbReference type="OrthoDB" id="2448405at2759"/>
<dbReference type="Pfam" id="PF25489">
    <property type="entry name" value="At5g54830"/>
    <property type="match status" value="1"/>
</dbReference>
<dbReference type="InterPro" id="IPR045266">
    <property type="entry name" value="DOH_DOMON"/>
</dbReference>
<protein>
    <submittedName>
        <fullName evidence="12">Uncharacterized protein</fullName>
    </submittedName>
</protein>
<keyword evidence="3 7" id="KW-0812">Transmembrane</keyword>
<evidence type="ECO:0000256" key="2">
    <source>
        <dbReference type="ARBA" id="ARBA00022448"/>
    </source>
</evidence>
<dbReference type="InterPro" id="IPR057443">
    <property type="entry name" value="At5g54830-like"/>
</dbReference>
<feature type="transmembrane region" description="Helical" evidence="7">
    <location>
        <begin position="704"/>
        <end position="724"/>
    </location>
</feature>
<feature type="domain" description="DOMON" evidence="9">
    <location>
        <begin position="506"/>
        <end position="626"/>
    </location>
</feature>
<dbReference type="Proteomes" id="UP001165190">
    <property type="component" value="Unassembled WGS sequence"/>
</dbReference>
<keyword evidence="8" id="KW-0732">Signal</keyword>
<dbReference type="SUPFAM" id="SSF49344">
    <property type="entry name" value="CBD9-like"/>
    <property type="match status" value="1"/>
</dbReference>
<dbReference type="Pfam" id="PF03188">
    <property type="entry name" value="Cytochrom_B561"/>
    <property type="match status" value="1"/>
</dbReference>
<dbReference type="Gene3D" id="1.20.120.1770">
    <property type="match status" value="1"/>
</dbReference>
<evidence type="ECO:0000256" key="6">
    <source>
        <dbReference type="ARBA" id="ARBA00023136"/>
    </source>
</evidence>
<sequence>MYNSKYSLLILLFLINSIVSSNADSGRKCSNTSSLVGFESDFKMVRHQLRGHLKILDDCSFHVTGFDMLSGSSDVVFWGAVSLNFSNITGGFPISDQRLNQSAYKNASFSVQLLPNISWDQINVLSIWDVVNISDFGHVTLHQNGSDSVPDSVRTVLDNCKNLSDHYRVRWSLNVEENWIEIGLEASTPATNYMAFGWANPNRTKDLMSGADVTVAGFTEEGKPFADDFFITAYSECKLNSKNSTAIGVCPDVVYENSKNGIMVNNTRLVYGHRRDGVSLIIFRKPLNSTDEEYDLPVHPTEEMRVIWALGLMKPPDEIRSYFLPRYHGGSEKVTHGHLVLNVSEKVDDCLGPLAADDNEVLDLIVASRDAPLVVTTGEALNYPNPPSPTKVLYINNTEAPVLRVERGVPVKFSLQAGHDVALYITSDSLGGNATLRNATETVYFGGPEAEGVVASPHELIWVPDRNTPDQVYYQSLYQQKMGWKVQVVDGDLSDMYNNSVLLDDQQVTFFWTLSEDSITIAARSVKKSGYLAIGFGSGMVNSYAYVGWTDDTGGHLNTYWIDGKHPSNLHSTNENLTHVRCKSENGIITLEFERPLTPSCNDSGKPECKNIIDPTTPLKVIWAMGSKWTDKHLSERNMHTVTSQRPVPVLLIQGSSEAQQGLQPVLAVHGFMMFLAWGILLPGGILAARYLKHIKGDGWFRIHIYLQYSGLAITLLGLLFAVAELQGFYVSSLHVKFGITAIIFACVQPMNAYLRPEKPAHGEDASSKRLMWEYFHVITGRGAIVVGIAALFTGIKHLGERYGAENVHELGWALVIWFLVAASIVIYLEYHGRQQRGRLRGSSNWVLGNVEEEDSVDLLRPNQALTQKGSDSSGVMEVQLEPLNR</sequence>
<feature type="transmembrane region" description="Helical" evidence="7">
    <location>
        <begin position="736"/>
        <end position="755"/>
    </location>
</feature>
<feature type="domain" description="DM13" evidence="11">
    <location>
        <begin position="36"/>
        <end position="142"/>
    </location>
</feature>
<dbReference type="InterPro" id="IPR006593">
    <property type="entry name" value="Cyt_b561/ferric_Rdtase_TM"/>
</dbReference>
<evidence type="ECO:0000256" key="1">
    <source>
        <dbReference type="ARBA" id="ARBA00004370"/>
    </source>
</evidence>
<evidence type="ECO:0000313" key="13">
    <source>
        <dbReference type="Proteomes" id="UP001165190"/>
    </source>
</evidence>
<feature type="domain" description="Cytochrome b561" evidence="10">
    <location>
        <begin position="634"/>
        <end position="831"/>
    </location>
</feature>
<evidence type="ECO:0000256" key="5">
    <source>
        <dbReference type="ARBA" id="ARBA00022989"/>
    </source>
</evidence>
<evidence type="ECO:0000256" key="8">
    <source>
        <dbReference type="SAM" id="SignalP"/>
    </source>
</evidence>
<evidence type="ECO:0000259" key="11">
    <source>
        <dbReference type="PROSITE" id="PS51549"/>
    </source>
</evidence>
<dbReference type="AlphaFoldDB" id="A0A9W7LHY7"/>
<keyword evidence="2" id="KW-0813">Transport</keyword>
<dbReference type="PROSITE" id="PS50836">
    <property type="entry name" value="DOMON"/>
    <property type="match status" value="2"/>
</dbReference>
<dbReference type="Pfam" id="PF10517">
    <property type="entry name" value="DM13"/>
    <property type="match status" value="1"/>
</dbReference>
<evidence type="ECO:0000256" key="3">
    <source>
        <dbReference type="ARBA" id="ARBA00022692"/>
    </source>
</evidence>
<dbReference type="GO" id="GO:0016020">
    <property type="term" value="C:membrane"/>
    <property type="evidence" value="ECO:0007669"/>
    <property type="project" value="UniProtKB-SubCell"/>
</dbReference>
<evidence type="ECO:0000256" key="7">
    <source>
        <dbReference type="SAM" id="Phobius"/>
    </source>
</evidence>
<dbReference type="EMBL" id="BSYR01000003">
    <property type="protein sequence ID" value="GMI65538.1"/>
    <property type="molecule type" value="Genomic_DNA"/>
</dbReference>
<keyword evidence="4" id="KW-0249">Electron transport</keyword>
<dbReference type="PROSITE" id="PS50939">
    <property type="entry name" value="CYTOCHROME_B561"/>
    <property type="match status" value="1"/>
</dbReference>
<dbReference type="PANTHER" id="PTHR47281">
    <property type="entry name" value="OS09G0557700 PROTEIN"/>
    <property type="match status" value="1"/>
</dbReference>
<evidence type="ECO:0000259" key="9">
    <source>
        <dbReference type="PROSITE" id="PS50836"/>
    </source>
</evidence>
<feature type="transmembrane region" description="Helical" evidence="7">
    <location>
        <begin position="775"/>
        <end position="796"/>
    </location>
</feature>
<dbReference type="PANTHER" id="PTHR47281:SF1">
    <property type="entry name" value="OS09G0557700 PROTEIN"/>
    <property type="match status" value="1"/>
</dbReference>
<dbReference type="InterPro" id="IPR045879">
    <property type="entry name" value="B561A"/>
</dbReference>
<evidence type="ECO:0000313" key="12">
    <source>
        <dbReference type="EMBL" id="GMI65538.1"/>
    </source>
</evidence>
<dbReference type="InterPro" id="IPR019545">
    <property type="entry name" value="DM13_domain"/>
</dbReference>
<dbReference type="CDD" id="cd08760">
    <property type="entry name" value="Cyt_b561_FRRS1_like"/>
    <property type="match status" value="1"/>
</dbReference>
<gene>
    <name evidence="12" type="ORF">HRI_000223100</name>
</gene>
<dbReference type="SMART" id="SM00665">
    <property type="entry name" value="B561"/>
    <property type="match status" value="1"/>
</dbReference>